<organism evidence="2 3">
    <name type="scientific">Bradyrhizobium japonicum</name>
    <dbReference type="NCBI Taxonomy" id="375"/>
    <lineage>
        <taxon>Bacteria</taxon>
        <taxon>Pseudomonadati</taxon>
        <taxon>Pseudomonadota</taxon>
        <taxon>Alphaproteobacteria</taxon>
        <taxon>Hyphomicrobiales</taxon>
        <taxon>Nitrobacteraceae</taxon>
        <taxon>Bradyrhizobium</taxon>
    </lineage>
</organism>
<dbReference type="EMBL" id="CP017637">
    <property type="protein sequence ID" value="APG13792.1"/>
    <property type="molecule type" value="Genomic_DNA"/>
</dbReference>
<gene>
    <name evidence="2" type="ORF">BKD09_36115</name>
</gene>
<protein>
    <submittedName>
        <fullName evidence="2">Uncharacterized protein</fullName>
    </submittedName>
</protein>
<evidence type="ECO:0000313" key="3">
    <source>
        <dbReference type="Proteomes" id="UP000181962"/>
    </source>
</evidence>
<feature type="compositionally biased region" description="Polar residues" evidence="1">
    <location>
        <begin position="57"/>
        <end position="77"/>
    </location>
</feature>
<proteinExistence type="predicted"/>
<evidence type="ECO:0000256" key="1">
    <source>
        <dbReference type="SAM" id="MobiDB-lite"/>
    </source>
</evidence>
<dbReference type="AlphaFoldDB" id="A0A1L3FKS2"/>
<sequence length="77" mass="8876">MRDYRVYVMGPDGHIEDRIEFWSKNDETAKKHAEQYVDGRDIELWHQDNKIAEFRTSKTASNGTDSSTAAQSRGETP</sequence>
<name>A0A1L3FKS2_BRAJP</name>
<dbReference type="Proteomes" id="UP000181962">
    <property type="component" value="Chromosome"/>
</dbReference>
<reference evidence="2 3" key="1">
    <citation type="submission" date="2016-11" db="EMBL/GenBank/DDBJ databases">
        <title>Complete Genome Sequence of Bradyrhizobium sp. strain J5, an isolated from soybean nodule in Hokkaido.</title>
        <authorList>
            <person name="Kanehara K."/>
        </authorList>
    </citation>
    <scope>NUCLEOTIDE SEQUENCE [LARGE SCALE GENOMIC DNA]</scope>
    <source>
        <strain evidence="2 3">J5</strain>
    </source>
</reference>
<feature type="region of interest" description="Disordered" evidence="1">
    <location>
        <begin position="55"/>
        <end position="77"/>
    </location>
</feature>
<evidence type="ECO:0000313" key="2">
    <source>
        <dbReference type="EMBL" id="APG13792.1"/>
    </source>
</evidence>
<accession>A0A1L3FKS2</accession>